<reference evidence="3 4" key="1">
    <citation type="submission" date="2020-06" db="EMBL/GenBank/DDBJ databases">
        <title>Actinomadura xiongansis sp. nov., isolated from soil of Baiyangdian.</title>
        <authorList>
            <person name="Zhang X."/>
        </authorList>
    </citation>
    <scope>NUCLEOTIDE SEQUENCE [LARGE SCALE GENOMIC DNA]</scope>
    <source>
        <strain evidence="3 4">HBUM206468</strain>
    </source>
</reference>
<accession>A0ABR7LHR9</accession>
<evidence type="ECO:0000256" key="2">
    <source>
        <dbReference type="SAM" id="SignalP"/>
    </source>
</evidence>
<name>A0ABR7LHR9_9ACTN</name>
<protein>
    <recommendedName>
        <fullName evidence="5">Nuclear transport factor 2 family protein</fullName>
    </recommendedName>
</protein>
<evidence type="ECO:0000313" key="4">
    <source>
        <dbReference type="Proteomes" id="UP000805614"/>
    </source>
</evidence>
<dbReference type="Proteomes" id="UP000805614">
    <property type="component" value="Unassembled WGS sequence"/>
</dbReference>
<feature type="signal peptide" evidence="2">
    <location>
        <begin position="1"/>
        <end position="20"/>
    </location>
</feature>
<organism evidence="3 4">
    <name type="scientific">Actinomadura alba</name>
    <dbReference type="NCBI Taxonomy" id="406431"/>
    <lineage>
        <taxon>Bacteria</taxon>
        <taxon>Bacillati</taxon>
        <taxon>Actinomycetota</taxon>
        <taxon>Actinomycetes</taxon>
        <taxon>Streptosporangiales</taxon>
        <taxon>Thermomonosporaceae</taxon>
        <taxon>Actinomadura</taxon>
    </lineage>
</organism>
<evidence type="ECO:0008006" key="5">
    <source>
        <dbReference type="Google" id="ProtNLM"/>
    </source>
</evidence>
<keyword evidence="2" id="KW-0732">Signal</keyword>
<feature type="region of interest" description="Disordered" evidence="1">
    <location>
        <begin position="23"/>
        <end position="59"/>
    </location>
</feature>
<gene>
    <name evidence="3" type="ORF">HKK74_02220</name>
</gene>
<feature type="compositionally biased region" description="Polar residues" evidence="1">
    <location>
        <begin position="43"/>
        <end position="55"/>
    </location>
</feature>
<feature type="chain" id="PRO_5045675232" description="Nuclear transport factor 2 family protein" evidence="2">
    <location>
        <begin position="21"/>
        <end position="172"/>
    </location>
</feature>
<evidence type="ECO:0000313" key="3">
    <source>
        <dbReference type="EMBL" id="MBC6464321.1"/>
    </source>
</evidence>
<dbReference type="EMBL" id="JABVEC010000001">
    <property type="protein sequence ID" value="MBC6464321.1"/>
    <property type="molecule type" value="Genomic_DNA"/>
</dbReference>
<dbReference type="RefSeq" id="WP_187241249.1">
    <property type="nucleotide sequence ID" value="NZ_BAAAOK010000011.1"/>
</dbReference>
<evidence type="ECO:0000256" key="1">
    <source>
        <dbReference type="SAM" id="MobiDB-lite"/>
    </source>
</evidence>
<dbReference type="PROSITE" id="PS51257">
    <property type="entry name" value="PROKAR_LIPOPROTEIN"/>
    <property type="match status" value="1"/>
</dbReference>
<sequence>MSGRSALRLGILVLIGMATTAGCGGDSGSASKSTPSADGRGSTAASPSQGESGDGTTEARLEQARQALQAFMRRSTVGDISACGHVAPDSEFERQVFKGDCRQGVKDMPHFIKPDERRALVTVKVSGGTIDAAGEVSIPFTDLSWSDGNMTVHTVQPVFVMRETGGVWKIVR</sequence>
<comment type="caution">
    <text evidence="3">The sequence shown here is derived from an EMBL/GenBank/DDBJ whole genome shotgun (WGS) entry which is preliminary data.</text>
</comment>
<keyword evidence="4" id="KW-1185">Reference proteome</keyword>
<proteinExistence type="predicted"/>